<proteinExistence type="predicted"/>
<name>A0A4Y9SNK6_9BURK</name>
<dbReference type="PANTHER" id="PTHR37827:SF1">
    <property type="entry name" value="HNH DOMAIN-CONTAINING PROTEIN"/>
    <property type="match status" value="1"/>
</dbReference>
<dbReference type="RefSeq" id="WP_135201127.1">
    <property type="nucleotide sequence ID" value="NZ_SPVG01000078.1"/>
</dbReference>
<evidence type="ECO:0008006" key="3">
    <source>
        <dbReference type="Google" id="ProtNLM"/>
    </source>
</evidence>
<accession>A0A4Y9SNK6</accession>
<dbReference type="Proteomes" id="UP000297729">
    <property type="component" value="Unassembled WGS sequence"/>
</dbReference>
<dbReference type="AlphaFoldDB" id="A0A4Y9SNK6"/>
<keyword evidence="2" id="KW-1185">Reference proteome</keyword>
<reference evidence="1 2" key="1">
    <citation type="submission" date="2019-03" db="EMBL/GenBank/DDBJ databases">
        <title>Draft Genome Sequence of Duganella callidus sp. nov., a Novel Duganella Species Isolated from Cultivated Soil.</title>
        <authorList>
            <person name="Raths R."/>
            <person name="Peta V."/>
            <person name="Bucking H."/>
        </authorList>
    </citation>
    <scope>NUCLEOTIDE SEQUENCE [LARGE SCALE GENOMIC DNA]</scope>
    <source>
        <strain evidence="1 2">DN04</strain>
    </source>
</reference>
<evidence type="ECO:0000313" key="1">
    <source>
        <dbReference type="EMBL" id="TFW26524.1"/>
    </source>
</evidence>
<evidence type="ECO:0000313" key="2">
    <source>
        <dbReference type="Proteomes" id="UP000297729"/>
    </source>
</evidence>
<dbReference type="OrthoDB" id="8538592at2"/>
<dbReference type="EMBL" id="SPVG01000078">
    <property type="protein sequence ID" value="TFW26524.1"/>
    <property type="molecule type" value="Genomic_DNA"/>
</dbReference>
<gene>
    <name evidence="1" type="ORF">E4L98_08460</name>
</gene>
<organism evidence="1 2">
    <name type="scientific">Duganella callida</name>
    <dbReference type="NCBI Taxonomy" id="2561932"/>
    <lineage>
        <taxon>Bacteria</taxon>
        <taxon>Pseudomonadati</taxon>
        <taxon>Pseudomonadota</taxon>
        <taxon>Betaproteobacteria</taxon>
        <taxon>Burkholderiales</taxon>
        <taxon>Oxalobacteraceae</taxon>
        <taxon>Telluria group</taxon>
        <taxon>Duganella</taxon>
    </lineage>
</organism>
<dbReference type="PANTHER" id="PTHR37827">
    <property type="entry name" value="TUDOR DOMAIN-CONTAINING PROTEIN"/>
    <property type="match status" value="1"/>
</dbReference>
<comment type="caution">
    <text evidence="1">The sequence shown here is derived from an EMBL/GenBank/DDBJ whole genome shotgun (WGS) entry which is preliminary data.</text>
</comment>
<sequence>MDAERCPLCGRLLGKVNIDRHHLVPKTFKGREQFPIHKICHRKIHSVFTERELLQHYHTWEALRAHADIRTFIDWVAKKPPEFYVRTETSARKKSR</sequence>
<protein>
    <recommendedName>
        <fullName evidence="3">HNH endonuclease</fullName>
    </recommendedName>
</protein>